<gene>
    <name evidence="7" type="primary">glf</name>
    <name evidence="7" type="ORF">RW095_00415</name>
</gene>
<dbReference type="InterPro" id="IPR004379">
    <property type="entry name" value="UDP-GALP_mutase"/>
</dbReference>
<dbReference type="NCBIfam" id="TIGR00031">
    <property type="entry name" value="UDP-GALP_mutase"/>
    <property type="match status" value="1"/>
</dbReference>
<dbReference type="SUPFAM" id="SSF51971">
    <property type="entry name" value="Nucleotide-binding domain"/>
    <property type="match status" value="1"/>
</dbReference>
<dbReference type="RefSeq" id="WP_317015781.1">
    <property type="nucleotide sequence ID" value="NZ_CP136511.1"/>
</dbReference>
<dbReference type="PANTHER" id="PTHR21197:SF0">
    <property type="entry name" value="UDP-GALACTOPYRANOSE MUTASE"/>
    <property type="match status" value="1"/>
</dbReference>
<evidence type="ECO:0000313" key="8">
    <source>
        <dbReference type="Proteomes" id="UP001302652"/>
    </source>
</evidence>
<evidence type="ECO:0000256" key="5">
    <source>
        <dbReference type="ARBA" id="ARBA00023235"/>
    </source>
</evidence>
<comment type="similarity">
    <text evidence="2">Belongs to the UDP-galactopyranose/dTDP-fucopyranose mutase family.</text>
</comment>
<dbReference type="EC" id="5.4.99.9" evidence="7"/>
<accession>A0ABZ0EC43</accession>
<name>A0ABZ0EC43_9BURK</name>
<dbReference type="Gene3D" id="3.40.50.720">
    <property type="entry name" value="NAD(P)-binding Rossmann-like Domain"/>
    <property type="match status" value="3"/>
</dbReference>
<dbReference type="GO" id="GO:0008767">
    <property type="term" value="F:UDP-galactopyranose mutase activity"/>
    <property type="evidence" value="ECO:0007669"/>
    <property type="project" value="UniProtKB-EC"/>
</dbReference>
<dbReference type="Pfam" id="PF13450">
    <property type="entry name" value="NAD_binding_8"/>
    <property type="match status" value="1"/>
</dbReference>
<evidence type="ECO:0000256" key="4">
    <source>
        <dbReference type="ARBA" id="ARBA00022827"/>
    </source>
</evidence>
<dbReference type="PANTHER" id="PTHR21197">
    <property type="entry name" value="UDP-GALACTOPYRANOSE MUTASE"/>
    <property type="match status" value="1"/>
</dbReference>
<protein>
    <submittedName>
        <fullName evidence="7">UDP-galactopyranose mutase</fullName>
        <ecNumber evidence="7">5.4.99.9</ecNumber>
    </submittedName>
</protein>
<dbReference type="InterPro" id="IPR015899">
    <property type="entry name" value="UDP-GalPyranose_mutase_C"/>
</dbReference>
<dbReference type="Pfam" id="PF03275">
    <property type="entry name" value="GLF"/>
    <property type="match status" value="1"/>
</dbReference>
<feature type="domain" description="UDP-galactopyranose mutase C-terminal" evidence="6">
    <location>
        <begin position="153"/>
        <end position="351"/>
    </location>
</feature>
<evidence type="ECO:0000259" key="6">
    <source>
        <dbReference type="Pfam" id="PF03275"/>
    </source>
</evidence>
<sequence>MRSENRTVCVVGAGFTGAVIAHELARSGYRVDVVEERAHVAGNCHTARDARTDIMVHVYGPHIFHTDDEEVWTYVNRFGRFGPFVNRVKAVCKGKVYSLPINLHTINQLLGTNFTPQEARAWVQQCTTQSDGAPTSFEEQALNVVGPDIYRTFLYGYTRKQWGTEPAQLPASILRRLPVRFNYNDNYYHSAYQGIPVDGYTSLVERMLDDARIHVSLNNRFDASLRDEYRHIFYSGSLDAWFGYALGRLGYRTLRFETVRGTGDLQGNAVINYCDEDVPWTRSYEHKHFAPWESHEESILYREYSAECGPGDVPFYPIRLLRERELLGRYVARANEERGVSFVGRLGTYRYIDMDAAIREALDAARQFIRQDSSGEAPSAFYTAPI</sequence>
<dbReference type="Proteomes" id="UP001302652">
    <property type="component" value="Chromosome 3"/>
</dbReference>
<keyword evidence="8" id="KW-1185">Reference proteome</keyword>
<dbReference type="EMBL" id="CP136511">
    <property type="protein sequence ID" value="WOD14034.1"/>
    <property type="molecule type" value="Genomic_DNA"/>
</dbReference>
<keyword evidence="3" id="KW-0285">Flavoprotein</keyword>
<evidence type="ECO:0000256" key="2">
    <source>
        <dbReference type="ARBA" id="ARBA00009321"/>
    </source>
</evidence>
<organism evidence="7 8">
    <name type="scientific">Paraburkholderia kirstenboschensis</name>
    <dbReference type="NCBI Taxonomy" id="1245436"/>
    <lineage>
        <taxon>Bacteria</taxon>
        <taxon>Pseudomonadati</taxon>
        <taxon>Pseudomonadota</taxon>
        <taxon>Betaproteobacteria</taxon>
        <taxon>Burkholderiales</taxon>
        <taxon>Burkholderiaceae</taxon>
        <taxon>Paraburkholderia</taxon>
    </lineage>
</organism>
<dbReference type="SUPFAM" id="SSF54373">
    <property type="entry name" value="FAD-linked reductases, C-terminal domain"/>
    <property type="match status" value="1"/>
</dbReference>
<evidence type="ECO:0000256" key="1">
    <source>
        <dbReference type="ARBA" id="ARBA00001974"/>
    </source>
</evidence>
<evidence type="ECO:0000256" key="3">
    <source>
        <dbReference type="ARBA" id="ARBA00022630"/>
    </source>
</evidence>
<keyword evidence="4" id="KW-0274">FAD</keyword>
<evidence type="ECO:0000313" key="7">
    <source>
        <dbReference type="EMBL" id="WOD14034.1"/>
    </source>
</evidence>
<reference evidence="7 8" key="1">
    <citation type="submission" date="2023-10" db="EMBL/GenBank/DDBJ databases">
        <title>Surface-active antibiotics is a multifunctional adaptation for post-fire microbes.</title>
        <authorList>
            <person name="Liu M.D."/>
            <person name="Du Y."/>
            <person name="Koupaei S.K."/>
            <person name="Kim N.R."/>
            <person name="Zhang W."/>
            <person name="Traxler M.F."/>
        </authorList>
    </citation>
    <scope>NUCLEOTIDE SEQUENCE [LARGE SCALE GENOMIC DNA]</scope>
    <source>
        <strain evidence="7 8">F3</strain>
    </source>
</reference>
<keyword evidence="5 7" id="KW-0413">Isomerase</keyword>
<comment type="cofactor">
    <cofactor evidence="1">
        <name>FAD</name>
        <dbReference type="ChEBI" id="CHEBI:57692"/>
    </cofactor>
</comment>
<proteinExistence type="inferred from homology"/>